<reference evidence="1 2" key="2">
    <citation type="journal article" date="2016" name="Genome Announc.">
        <title>Draft Genome Sequence of the N2-Fixing Cyanobacterium Nostoc piscinale CENA21, Isolated from the Brazilian Amazon Floodplain.</title>
        <authorList>
            <person name="Leao T."/>
            <person name="Guimaraes P.I."/>
            <person name="de Melo A.G."/>
            <person name="Ramos R.T."/>
            <person name="Leao P.N."/>
            <person name="Silva A."/>
            <person name="Fiore M.F."/>
            <person name="Schneider M.P."/>
        </authorList>
    </citation>
    <scope>NUCLEOTIDE SEQUENCE [LARGE SCALE GENOMIC DNA]</scope>
    <source>
        <strain evidence="1 2">CENA21</strain>
    </source>
</reference>
<dbReference type="EMBL" id="CP012036">
    <property type="protein sequence ID" value="ALF52232.1"/>
    <property type="molecule type" value="Genomic_DNA"/>
</dbReference>
<protein>
    <submittedName>
        <fullName evidence="1">Uncharacterized protein</fullName>
    </submittedName>
</protein>
<dbReference type="Proteomes" id="UP000062645">
    <property type="component" value="Chromosome"/>
</dbReference>
<name>A0A0M4T035_9NOSO</name>
<dbReference type="AlphaFoldDB" id="A0A0M4T035"/>
<dbReference type="KEGG" id="npz:ACX27_04195"/>
<dbReference type="RefSeq" id="WP_062288852.1">
    <property type="nucleotide sequence ID" value="NZ_CP012036.1"/>
</dbReference>
<dbReference type="PATRIC" id="fig|224013.5.peg.1007"/>
<organism evidence="1 2">
    <name type="scientific">Nostoc piscinale CENA21</name>
    <dbReference type="NCBI Taxonomy" id="224013"/>
    <lineage>
        <taxon>Bacteria</taxon>
        <taxon>Bacillati</taxon>
        <taxon>Cyanobacteriota</taxon>
        <taxon>Cyanophyceae</taxon>
        <taxon>Nostocales</taxon>
        <taxon>Nostocaceae</taxon>
        <taxon>Nostoc</taxon>
    </lineage>
</organism>
<reference evidence="2" key="1">
    <citation type="submission" date="2015-07" db="EMBL/GenBank/DDBJ databases">
        <title>Genome Of Nitrogen-Fixing Cyanobacterium Nostoc piscinale CENA21 From Solimoes/Amazon River Floodplain Sediments And Comparative Genomics To Uncover Biosynthetic Natural Products Potential.</title>
        <authorList>
            <person name="Leao T.F."/>
            <person name="Leao P.N."/>
            <person name="Guimaraes P.I."/>
            <person name="de Melo A.G.C."/>
            <person name="Ramos R.T.J."/>
            <person name="Silva A."/>
            <person name="Fiore M.F."/>
            <person name="Schneider M.P.C."/>
        </authorList>
    </citation>
    <scope>NUCLEOTIDE SEQUENCE [LARGE SCALE GENOMIC DNA]</scope>
    <source>
        <strain evidence="2">CENA21</strain>
    </source>
</reference>
<evidence type="ECO:0000313" key="2">
    <source>
        <dbReference type="Proteomes" id="UP000062645"/>
    </source>
</evidence>
<dbReference type="STRING" id="224013.ACX27_04195"/>
<accession>A0A0M4T035</accession>
<proteinExistence type="predicted"/>
<evidence type="ECO:0000313" key="1">
    <source>
        <dbReference type="EMBL" id="ALF52232.1"/>
    </source>
</evidence>
<gene>
    <name evidence="1" type="ORF">ACX27_04195</name>
</gene>
<sequence length="63" mass="7197">MIHPDELTETQIKEILNDFVTILAFHEGYSLKEEHEMPADDPRMVGWKQTAESLWDAVKGAIA</sequence>
<keyword evidence="2" id="KW-1185">Reference proteome</keyword>